<evidence type="ECO:0000313" key="2">
    <source>
        <dbReference type="EMBL" id="KAG6462452.1"/>
    </source>
</evidence>
<dbReference type="Pfam" id="PF07707">
    <property type="entry name" value="BACK"/>
    <property type="match status" value="1"/>
</dbReference>
<dbReference type="AlphaFoldDB" id="A0A921ZT27"/>
<keyword evidence="3" id="KW-1185">Reference proteome</keyword>
<dbReference type="InterPro" id="IPR051481">
    <property type="entry name" value="BTB-POZ/Galectin-3-binding"/>
</dbReference>
<sequence>MERCIAFIGDNAADCVKTNAFLNLPKEALIKLISSDFLCLEEEEVWRCALAWAKQRAGVTQPTAHWTEEERARVCHHLAPLMQHVRLLLIDSAVFAEEVEPTGAVPMELSLERYRRAALHAAPPPPDKRTQPRYSVHTPIITKINLTVIKLSD</sequence>
<name>A0A921ZT27_MANSE</name>
<dbReference type="EMBL" id="JH668848">
    <property type="protein sequence ID" value="KAG6462452.1"/>
    <property type="molecule type" value="Genomic_DNA"/>
</dbReference>
<dbReference type="Proteomes" id="UP000791440">
    <property type="component" value="Unassembled WGS sequence"/>
</dbReference>
<gene>
    <name evidence="2" type="ORF">O3G_MSEX013266</name>
</gene>
<accession>A0A921ZT27</accession>
<comment type="caution">
    <text evidence="2">The sequence shown here is derived from an EMBL/GenBank/DDBJ whole genome shotgun (WGS) entry which is preliminary data.</text>
</comment>
<dbReference type="InterPro" id="IPR011705">
    <property type="entry name" value="BACK"/>
</dbReference>
<evidence type="ECO:0000259" key="1">
    <source>
        <dbReference type="SMART" id="SM00875"/>
    </source>
</evidence>
<protein>
    <recommendedName>
        <fullName evidence="1">BACK domain-containing protein</fullName>
    </recommendedName>
</protein>
<reference evidence="2" key="1">
    <citation type="journal article" date="2016" name="Insect Biochem. Mol. Biol.">
        <title>Multifaceted biological insights from a draft genome sequence of the tobacco hornworm moth, Manduca sexta.</title>
        <authorList>
            <person name="Kanost M.R."/>
            <person name="Arrese E.L."/>
            <person name="Cao X."/>
            <person name="Chen Y.R."/>
            <person name="Chellapilla S."/>
            <person name="Goldsmith M.R."/>
            <person name="Grosse-Wilde E."/>
            <person name="Heckel D.G."/>
            <person name="Herndon N."/>
            <person name="Jiang H."/>
            <person name="Papanicolaou A."/>
            <person name="Qu J."/>
            <person name="Soulages J.L."/>
            <person name="Vogel H."/>
            <person name="Walters J."/>
            <person name="Waterhouse R.M."/>
            <person name="Ahn S.J."/>
            <person name="Almeida F.C."/>
            <person name="An C."/>
            <person name="Aqrawi P."/>
            <person name="Bretschneider A."/>
            <person name="Bryant W.B."/>
            <person name="Bucks S."/>
            <person name="Chao H."/>
            <person name="Chevignon G."/>
            <person name="Christen J.M."/>
            <person name="Clarke D.F."/>
            <person name="Dittmer N.T."/>
            <person name="Ferguson L.C.F."/>
            <person name="Garavelou S."/>
            <person name="Gordon K.H.J."/>
            <person name="Gunaratna R.T."/>
            <person name="Han Y."/>
            <person name="Hauser F."/>
            <person name="He Y."/>
            <person name="Heidel-Fischer H."/>
            <person name="Hirsh A."/>
            <person name="Hu Y."/>
            <person name="Jiang H."/>
            <person name="Kalra D."/>
            <person name="Klinner C."/>
            <person name="Konig C."/>
            <person name="Kovar C."/>
            <person name="Kroll A.R."/>
            <person name="Kuwar S.S."/>
            <person name="Lee S.L."/>
            <person name="Lehman R."/>
            <person name="Li K."/>
            <person name="Li Z."/>
            <person name="Liang H."/>
            <person name="Lovelace S."/>
            <person name="Lu Z."/>
            <person name="Mansfield J.H."/>
            <person name="McCulloch K.J."/>
            <person name="Mathew T."/>
            <person name="Morton B."/>
            <person name="Muzny D.M."/>
            <person name="Neunemann D."/>
            <person name="Ongeri F."/>
            <person name="Pauchet Y."/>
            <person name="Pu L.L."/>
            <person name="Pyrousis I."/>
            <person name="Rao X.J."/>
            <person name="Redding A."/>
            <person name="Roesel C."/>
            <person name="Sanchez-Gracia A."/>
            <person name="Schaack S."/>
            <person name="Shukla A."/>
            <person name="Tetreau G."/>
            <person name="Wang Y."/>
            <person name="Xiong G.H."/>
            <person name="Traut W."/>
            <person name="Walsh T.K."/>
            <person name="Worley K.C."/>
            <person name="Wu D."/>
            <person name="Wu W."/>
            <person name="Wu Y.Q."/>
            <person name="Zhang X."/>
            <person name="Zou Z."/>
            <person name="Zucker H."/>
            <person name="Briscoe A.D."/>
            <person name="Burmester T."/>
            <person name="Clem R.J."/>
            <person name="Feyereisen R."/>
            <person name="Grimmelikhuijzen C.J.P."/>
            <person name="Hamodrakas S.J."/>
            <person name="Hansson B.S."/>
            <person name="Huguet E."/>
            <person name="Jermiin L.S."/>
            <person name="Lan Q."/>
            <person name="Lehman H.K."/>
            <person name="Lorenzen M."/>
            <person name="Merzendorfer H."/>
            <person name="Michalopoulos I."/>
            <person name="Morton D.B."/>
            <person name="Muthukrishnan S."/>
            <person name="Oakeshott J.G."/>
            <person name="Palmer W."/>
            <person name="Park Y."/>
            <person name="Passarelli A.L."/>
            <person name="Rozas J."/>
            <person name="Schwartz L.M."/>
            <person name="Smith W."/>
            <person name="Southgate A."/>
            <person name="Vilcinskas A."/>
            <person name="Vogt R."/>
            <person name="Wang P."/>
            <person name="Werren J."/>
            <person name="Yu X.Q."/>
            <person name="Zhou J.J."/>
            <person name="Brown S.J."/>
            <person name="Scherer S.E."/>
            <person name="Richards S."/>
            <person name="Blissard G.W."/>
        </authorList>
    </citation>
    <scope>NUCLEOTIDE SEQUENCE</scope>
</reference>
<feature type="domain" description="BACK" evidence="1">
    <location>
        <begin position="4"/>
        <end position="100"/>
    </location>
</feature>
<proteinExistence type="predicted"/>
<evidence type="ECO:0000313" key="3">
    <source>
        <dbReference type="Proteomes" id="UP000791440"/>
    </source>
</evidence>
<dbReference type="SMART" id="SM00875">
    <property type="entry name" value="BACK"/>
    <property type="match status" value="1"/>
</dbReference>
<dbReference type="PANTHER" id="PTHR24410">
    <property type="entry name" value="HL07962P-RELATED"/>
    <property type="match status" value="1"/>
</dbReference>
<organism evidence="2 3">
    <name type="scientific">Manduca sexta</name>
    <name type="common">Tobacco hawkmoth</name>
    <name type="synonym">Tobacco hornworm</name>
    <dbReference type="NCBI Taxonomy" id="7130"/>
    <lineage>
        <taxon>Eukaryota</taxon>
        <taxon>Metazoa</taxon>
        <taxon>Ecdysozoa</taxon>
        <taxon>Arthropoda</taxon>
        <taxon>Hexapoda</taxon>
        <taxon>Insecta</taxon>
        <taxon>Pterygota</taxon>
        <taxon>Neoptera</taxon>
        <taxon>Endopterygota</taxon>
        <taxon>Lepidoptera</taxon>
        <taxon>Glossata</taxon>
        <taxon>Ditrysia</taxon>
        <taxon>Bombycoidea</taxon>
        <taxon>Sphingidae</taxon>
        <taxon>Sphinginae</taxon>
        <taxon>Sphingini</taxon>
        <taxon>Manduca</taxon>
    </lineage>
</organism>
<reference evidence="2" key="2">
    <citation type="submission" date="2020-12" db="EMBL/GenBank/DDBJ databases">
        <authorList>
            <person name="Kanost M."/>
        </authorList>
    </citation>
    <scope>NUCLEOTIDE SEQUENCE</scope>
</reference>
<dbReference type="PANTHER" id="PTHR24410:SF34">
    <property type="entry name" value="LD40565P"/>
    <property type="match status" value="1"/>
</dbReference>